<organism evidence="2 3">
    <name type="scientific">Lysobacter stagni</name>
    <dbReference type="NCBI Taxonomy" id="3045172"/>
    <lineage>
        <taxon>Bacteria</taxon>
        <taxon>Pseudomonadati</taxon>
        <taxon>Pseudomonadota</taxon>
        <taxon>Gammaproteobacteria</taxon>
        <taxon>Lysobacterales</taxon>
        <taxon>Lysobacteraceae</taxon>
        <taxon>Lysobacter</taxon>
    </lineage>
</organism>
<reference evidence="2 3" key="1">
    <citation type="submission" date="2023-05" db="EMBL/GenBank/DDBJ databases">
        <title>Lysobacter sp. strain LF1 Genome sequencing and assembly.</title>
        <authorList>
            <person name="Jung Y."/>
        </authorList>
    </citation>
    <scope>NUCLEOTIDE SEQUENCE [LARGE SCALE GENOMIC DNA]</scope>
    <source>
        <strain evidence="2 3">LF1</strain>
    </source>
</reference>
<proteinExistence type="predicted"/>
<dbReference type="Proteomes" id="UP001321580">
    <property type="component" value="Unassembled WGS sequence"/>
</dbReference>
<evidence type="ECO:0000313" key="2">
    <source>
        <dbReference type="EMBL" id="MDI9240033.1"/>
    </source>
</evidence>
<evidence type="ECO:0008006" key="4">
    <source>
        <dbReference type="Google" id="ProtNLM"/>
    </source>
</evidence>
<feature type="signal peptide" evidence="1">
    <location>
        <begin position="1"/>
        <end position="20"/>
    </location>
</feature>
<keyword evidence="3" id="KW-1185">Reference proteome</keyword>
<evidence type="ECO:0000313" key="3">
    <source>
        <dbReference type="Proteomes" id="UP001321580"/>
    </source>
</evidence>
<sequence length="224" mass="24367">MKQRLSWVVLAVLLPTCACAGGPGARAAKSEAAATHDDRAATEKLIAGTVVGSLSERFQGRPVEARFGALRMLPIDARTSAIEGEGSLRFVGDPGWIGFHFRSIYDSLLGQPGPPEIDLGVGGDARPIPNDSLALRHLEDRAIETLQRELGVDDVRMQLDRVETVETGQHYLGIEARGLADFGRDGSQDIRIHALYDRRDAQWLRFDYDLPSATPVAQTAALPR</sequence>
<dbReference type="EMBL" id="JASGBI010000001">
    <property type="protein sequence ID" value="MDI9240033.1"/>
    <property type="molecule type" value="Genomic_DNA"/>
</dbReference>
<name>A0ABT6XJA3_9GAMM</name>
<accession>A0ABT6XJA3</accession>
<gene>
    <name evidence="2" type="ORF">QLQ15_14055</name>
</gene>
<comment type="caution">
    <text evidence="2">The sequence shown here is derived from an EMBL/GenBank/DDBJ whole genome shotgun (WGS) entry which is preliminary data.</text>
</comment>
<protein>
    <recommendedName>
        <fullName evidence="4">Outer membrane lipoprotein carrier protein LolA</fullName>
    </recommendedName>
</protein>
<keyword evidence="1" id="KW-0732">Signal</keyword>
<feature type="chain" id="PRO_5046941703" description="Outer membrane lipoprotein carrier protein LolA" evidence="1">
    <location>
        <begin position="21"/>
        <end position="224"/>
    </location>
</feature>
<dbReference type="RefSeq" id="WP_283213392.1">
    <property type="nucleotide sequence ID" value="NZ_JASGBI010000001.1"/>
</dbReference>
<evidence type="ECO:0000256" key="1">
    <source>
        <dbReference type="SAM" id="SignalP"/>
    </source>
</evidence>